<feature type="domain" description="WW" evidence="4">
    <location>
        <begin position="95"/>
        <end position="129"/>
    </location>
</feature>
<dbReference type="Proteomes" id="UP000006727">
    <property type="component" value="Chromosome 5"/>
</dbReference>
<proteinExistence type="predicted"/>
<dbReference type="InterPro" id="IPR056440">
    <property type="entry name" value="Zn-ribbon_GIR1"/>
</dbReference>
<sequence>MAVAMEMAWRGAELGSSPVLLSKKHAWGADTERLMQLMMGQSGCASATTSESKRSEVTLDLLVTDAAFPSSPSSLGAGSKCNFFSPEFLELDPDHPLPSGWEKCLDLKTGELYLVNKSTGTRTNEDPRKHQQQAALAVDTSVPSPLAHEFLSSKKSEILREERMRASTSPESSGDARNRQPSQLLAFSAGKQRWNMQPDCYSTVSLNKMGGSPRAVPFPDSSDEEESKLELNLNLSAVCNSPSRPHDLKFSVCTVEMVERALKRTEKALGKREMTTVVFDPKHMGSSSSTSSLTSVRSDPSWSYSPSTSSASSTYSRSLGTRATSTQMETSHAFVSDLEACEAESSKDATFGTGSLVMGACTRCIMYVMLNKSDPKCPRCESKVPLDFSSPSPKRQRLDTMQI</sequence>
<feature type="region of interest" description="Disordered" evidence="3">
    <location>
        <begin position="384"/>
        <end position="403"/>
    </location>
</feature>
<organism evidence="5">
    <name type="scientific">Physcomitrium patens</name>
    <name type="common">Spreading-leaved earth moss</name>
    <name type="synonym">Physcomitrella patens</name>
    <dbReference type="NCBI Taxonomy" id="3218"/>
    <lineage>
        <taxon>Eukaryota</taxon>
        <taxon>Viridiplantae</taxon>
        <taxon>Streptophyta</taxon>
        <taxon>Embryophyta</taxon>
        <taxon>Bryophyta</taxon>
        <taxon>Bryophytina</taxon>
        <taxon>Bryopsida</taxon>
        <taxon>Funariidae</taxon>
        <taxon>Funariales</taxon>
        <taxon>Funariaceae</taxon>
        <taxon>Physcomitrium</taxon>
    </lineage>
</organism>
<evidence type="ECO:0000259" key="4">
    <source>
        <dbReference type="PROSITE" id="PS50020"/>
    </source>
</evidence>
<dbReference type="Gramene" id="Pp3c5_5250V3.1">
    <property type="protein sequence ID" value="Pp3c5_5250V3.1"/>
    <property type="gene ID" value="Pp3c5_5250"/>
</dbReference>
<feature type="compositionally biased region" description="Low complexity" evidence="3">
    <location>
        <begin position="286"/>
        <end position="316"/>
    </location>
</feature>
<dbReference type="InterPro" id="IPR036020">
    <property type="entry name" value="WW_dom_sf"/>
</dbReference>
<dbReference type="PROSITE" id="PS50020">
    <property type="entry name" value="WW_DOMAIN_2"/>
    <property type="match status" value="1"/>
</dbReference>
<evidence type="ECO:0000256" key="1">
    <source>
        <dbReference type="ARBA" id="ARBA00004496"/>
    </source>
</evidence>
<feature type="compositionally biased region" description="Basic and acidic residues" evidence="3">
    <location>
        <begin position="151"/>
        <end position="165"/>
    </location>
</feature>
<dbReference type="SUPFAM" id="SSF51045">
    <property type="entry name" value="WW domain"/>
    <property type="match status" value="1"/>
</dbReference>
<dbReference type="EnsemblPlants" id="Pp3c5_5250V3.2">
    <property type="protein sequence ID" value="Pp3c5_5250V3.2"/>
    <property type="gene ID" value="Pp3c5_5250"/>
</dbReference>
<dbReference type="PANTHER" id="PTHR14791">
    <property type="entry name" value="BOMB/KIRA PROTEINS"/>
    <property type="match status" value="1"/>
</dbReference>
<evidence type="ECO:0000256" key="2">
    <source>
        <dbReference type="ARBA" id="ARBA00022490"/>
    </source>
</evidence>
<name>A0A2K1KIJ3_PHYPA</name>
<evidence type="ECO:0000313" key="6">
    <source>
        <dbReference type="EnsemblPlants" id="Pp3c5_5250V3.1"/>
    </source>
</evidence>
<protein>
    <recommendedName>
        <fullName evidence="4">WW domain-containing protein</fullName>
    </recommendedName>
</protein>
<dbReference type="GeneID" id="112282207"/>
<dbReference type="AlphaFoldDB" id="A0A2K1KIJ3"/>
<accession>A0A2K1KIJ3</accession>
<dbReference type="GO" id="GO:0005737">
    <property type="term" value="C:cytoplasm"/>
    <property type="evidence" value="ECO:0007669"/>
    <property type="project" value="UniProtKB-SubCell"/>
</dbReference>
<evidence type="ECO:0000256" key="3">
    <source>
        <dbReference type="SAM" id="MobiDB-lite"/>
    </source>
</evidence>
<dbReference type="InterPro" id="IPR051105">
    <property type="entry name" value="WWC/KIBRA_Hippo_Reg"/>
</dbReference>
<dbReference type="OrthoDB" id="1930512at2759"/>
<dbReference type="Pfam" id="PF24747">
    <property type="entry name" value="Zn-ribbon_GIR1"/>
    <property type="match status" value="1"/>
</dbReference>
<dbReference type="PaxDb" id="3218-PP1S41_152V6.1"/>
<dbReference type="EnsemblPlants" id="Pp3c5_5250V3.1">
    <property type="protein sequence ID" value="Pp3c5_5250V3.1"/>
    <property type="gene ID" value="Pp3c5_5250"/>
</dbReference>
<reference evidence="6" key="3">
    <citation type="submission" date="2020-12" db="UniProtKB">
        <authorList>
            <consortium name="EnsemblPlants"/>
        </authorList>
    </citation>
    <scope>IDENTIFICATION</scope>
</reference>
<keyword evidence="2" id="KW-0963">Cytoplasm</keyword>
<dbReference type="EMBL" id="ABEU02000005">
    <property type="protein sequence ID" value="PNR53604.1"/>
    <property type="molecule type" value="Genomic_DNA"/>
</dbReference>
<dbReference type="Gene3D" id="2.20.70.10">
    <property type="match status" value="1"/>
</dbReference>
<feature type="region of interest" description="Disordered" evidence="3">
    <location>
        <begin position="151"/>
        <end position="181"/>
    </location>
</feature>
<dbReference type="Gramene" id="Pp3c5_5250V3.2">
    <property type="protein sequence ID" value="Pp3c5_5250V3.2"/>
    <property type="gene ID" value="Pp3c5_5250"/>
</dbReference>
<keyword evidence="7" id="KW-1185">Reference proteome</keyword>
<gene>
    <name evidence="6" type="primary">LOC112282207</name>
    <name evidence="5" type="ORF">PHYPA_007279</name>
</gene>
<comment type="subcellular location">
    <subcellularLocation>
        <location evidence="1">Cytoplasm</location>
    </subcellularLocation>
</comment>
<reference evidence="5 7" key="2">
    <citation type="journal article" date="2018" name="Plant J.">
        <title>The Physcomitrella patens chromosome-scale assembly reveals moss genome structure and evolution.</title>
        <authorList>
            <person name="Lang D."/>
            <person name="Ullrich K.K."/>
            <person name="Murat F."/>
            <person name="Fuchs J."/>
            <person name="Jenkins J."/>
            <person name="Haas F.B."/>
            <person name="Piednoel M."/>
            <person name="Gundlach H."/>
            <person name="Van Bel M."/>
            <person name="Meyberg R."/>
            <person name="Vives C."/>
            <person name="Morata J."/>
            <person name="Symeonidi A."/>
            <person name="Hiss M."/>
            <person name="Muchero W."/>
            <person name="Kamisugi Y."/>
            <person name="Saleh O."/>
            <person name="Blanc G."/>
            <person name="Decker E.L."/>
            <person name="van Gessel N."/>
            <person name="Grimwood J."/>
            <person name="Hayes R.D."/>
            <person name="Graham S.W."/>
            <person name="Gunter L.E."/>
            <person name="McDaniel S.F."/>
            <person name="Hoernstein S.N.W."/>
            <person name="Larsson A."/>
            <person name="Li F.W."/>
            <person name="Perroud P.F."/>
            <person name="Phillips J."/>
            <person name="Ranjan P."/>
            <person name="Rokshar D.S."/>
            <person name="Rothfels C.J."/>
            <person name="Schneider L."/>
            <person name="Shu S."/>
            <person name="Stevenson D.W."/>
            <person name="Thummler F."/>
            <person name="Tillich M."/>
            <person name="Villarreal Aguilar J.C."/>
            <person name="Widiez T."/>
            <person name="Wong G.K."/>
            <person name="Wymore A."/>
            <person name="Zhang Y."/>
            <person name="Zimmer A.D."/>
            <person name="Quatrano R.S."/>
            <person name="Mayer K.F.X."/>
            <person name="Goodstein D."/>
            <person name="Casacuberta J.M."/>
            <person name="Vandepoele K."/>
            <person name="Reski R."/>
            <person name="Cuming A.C."/>
            <person name="Tuskan G.A."/>
            <person name="Maumus F."/>
            <person name="Salse J."/>
            <person name="Schmutz J."/>
            <person name="Rensing S.A."/>
        </authorList>
    </citation>
    <scope>NUCLEOTIDE SEQUENCE [LARGE SCALE GENOMIC DNA]</scope>
    <source>
        <strain evidence="6 7">cv. Gransden 2004</strain>
    </source>
</reference>
<evidence type="ECO:0000313" key="7">
    <source>
        <dbReference type="Proteomes" id="UP000006727"/>
    </source>
</evidence>
<dbReference type="RefSeq" id="XP_024375339.1">
    <property type="nucleotide sequence ID" value="XM_024519571.2"/>
</dbReference>
<feature type="compositionally biased region" description="Polar residues" evidence="3">
    <location>
        <begin position="389"/>
        <end position="403"/>
    </location>
</feature>
<reference evidence="5 7" key="1">
    <citation type="journal article" date="2008" name="Science">
        <title>The Physcomitrella genome reveals evolutionary insights into the conquest of land by plants.</title>
        <authorList>
            <person name="Rensing S."/>
            <person name="Lang D."/>
            <person name="Zimmer A."/>
            <person name="Terry A."/>
            <person name="Salamov A."/>
            <person name="Shapiro H."/>
            <person name="Nishiyama T."/>
            <person name="Perroud P.-F."/>
            <person name="Lindquist E."/>
            <person name="Kamisugi Y."/>
            <person name="Tanahashi T."/>
            <person name="Sakakibara K."/>
            <person name="Fujita T."/>
            <person name="Oishi K."/>
            <person name="Shin-I T."/>
            <person name="Kuroki Y."/>
            <person name="Toyoda A."/>
            <person name="Suzuki Y."/>
            <person name="Hashimoto A."/>
            <person name="Yamaguchi K."/>
            <person name="Sugano A."/>
            <person name="Kohara Y."/>
            <person name="Fujiyama A."/>
            <person name="Anterola A."/>
            <person name="Aoki S."/>
            <person name="Ashton N."/>
            <person name="Barbazuk W.B."/>
            <person name="Barker E."/>
            <person name="Bennetzen J."/>
            <person name="Bezanilla M."/>
            <person name="Blankenship R."/>
            <person name="Cho S.H."/>
            <person name="Dutcher S."/>
            <person name="Estelle M."/>
            <person name="Fawcett J.A."/>
            <person name="Gundlach H."/>
            <person name="Hanada K."/>
            <person name="Heyl A."/>
            <person name="Hicks K.A."/>
            <person name="Hugh J."/>
            <person name="Lohr M."/>
            <person name="Mayer K."/>
            <person name="Melkozernov A."/>
            <person name="Murata T."/>
            <person name="Nelson D."/>
            <person name="Pils B."/>
            <person name="Prigge M."/>
            <person name="Reiss B."/>
            <person name="Renner T."/>
            <person name="Rombauts S."/>
            <person name="Rushton P."/>
            <person name="Sanderfoot A."/>
            <person name="Schween G."/>
            <person name="Shiu S.-H."/>
            <person name="Stueber K."/>
            <person name="Theodoulou F.L."/>
            <person name="Tu H."/>
            <person name="Van de Peer Y."/>
            <person name="Verrier P.J."/>
            <person name="Waters E."/>
            <person name="Wood A."/>
            <person name="Yang L."/>
            <person name="Cove D."/>
            <person name="Cuming A."/>
            <person name="Hasebe M."/>
            <person name="Lucas S."/>
            <person name="Mishler D.B."/>
            <person name="Reski R."/>
            <person name="Grigoriev I."/>
            <person name="Quatrano R.S."/>
            <person name="Boore J.L."/>
        </authorList>
    </citation>
    <scope>NUCLEOTIDE SEQUENCE [LARGE SCALE GENOMIC DNA]</scope>
    <source>
        <strain evidence="6 7">cv. Gransden 2004</strain>
    </source>
</reference>
<dbReference type="InterPro" id="IPR001202">
    <property type="entry name" value="WW_dom"/>
</dbReference>
<dbReference type="PANTHER" id="PTHR14791:SF42">
    <property type="entry name" value="F16L1.2 PROTEIN"/>
    <property type="match status" value="1"/>
</dbReference>
<feature type="region of interest" description="Disordered" evidence="3">
    <location>
        <begin position="280"/>
        <end position="316"/>
    </location>
</feature>
<evidence type="ECO:0000313" key="5">
    <source>
        <dbReference type="EMBL" id="PNR53604.1"/>
    </source>
</evidence>